<reference evidence="1" key="1">
    <citation type="submission" date="2011-11" db="EMBL/GenBank/DDBJ databases">
        <title>The Genome Sequence of Fusarium oxysporum PHW808.</title>
        <authorList>
            <consortium name="The Broad Institute Genome Sequencing Platform"/>
            <person name="Ma L.-J."/>
            <person name="Gale L.R."/>
            <person name="Schwartz D.C."/>
            <person name="Zhou S."/>
            <person name="Corby-Kistler H."/>
            <person name="Young S.K."/>
            <person name="Zeng Q."/>
            <person name="Gargeya S."/>
            <person name="Fitzgerald M."/>
            <person name="Haas B."/>
            <person name="Abouelleil A."/>
            <person name="Alvarado L."/>
            <person name="Arachchi H.M."/>
            <person name="Berlin A."/>
            <person name="Brown A."/>
            <person name="Chapman S.B."/>
            <person name="Chen Z."/>
            <person name="Dunbar C."/>
            <person name="Freedman E."/>
            <person name="Gearin G."/>
            <person name="Goldberg J."/>
            <person name="Griggs A."/>
            <person name="Gujja S."/>
            <person name="Heiman D."/>
            <person name="Howarth C."/>
            <person name="Larson L."/>
            <person name="Lui A."/>
            <person name="MacDonald P.J.P."/>
            <person name="Montmayeur A."/>
            <person name="Murphy C."/>
            <person name="Neiman D."/>
            <person name="Pearson M."/>
            <person name="Priest M."/>
            <person name="Roberts A."/>
            <person name="Saif S."/>
            <person name="Shea T."/>
            <person name="Shenoy N."/>
            <person name="Sisk P."/>
            <person name="Stolte C."/>
            <person name="Sykes S."/>
            <person name="Wortman J."/>
            <person name="Nusbaum C."/>
            <person name="Birren B."/>
        </authorList>
    </citation>
    <scope>NUCLEOTIDE SEQUENCE [LARGE SCALE GENOMIC DNA]</scope>
    <source>
        <strain evidence="1">54008</strain>
    </source>
</reference>
<protein>
    <submittedName>
        <fullName evidence="1">Uncharacterized protein</fullName>
    </submittedName>
</protein>
<proteinExistence type="predicted"/>
<dbReference type="AlphaFoldDB" id="X0HUT0"/>
<accession>X0HUT0</accession>
<dbReference type="HOGENOM" id="CLU_1408812_0_0_1"/>
<evidence type="ECO:0000313" key="1">
    <source>
        <dbReference type="EMBL" id="EXL80237.1"/>
    </source>
</evidence>
<gene>
    <name evidence="1" type="ORF">FOPG_06169</name>
</gene>
<dbReference type="EMBL" id="KK033187">
    <property type="protein sequence ID" value="EXL80237.1"/>
    <property type="molecule type" value="Genomic_DNA"/>
</dbReference>
<sequence>MEKNSYLDTAAPILLVGRMVDQQNMPQNLYTAPMTARNYLSCRRIDVEMNGNTVDQIPSEPNFGNKEPNLTQVIDMIGLRSKDGKLSTQSVQPRSRSLPYCRLCWQLRQLHDVNSLLSLASMDTELKERFARGHILVDGEEDSGCIPLSRPGAHLGRVNVLAGTTDRYRVQLKGTVTQYTGVSVASTDVHITGRSSNDERVMAGSLVFIILIGIKATE</sequence>
<name>X0HUT0_FUSOX</name>
<reference evidence="1" key="2">
    <citation type="submission" date="2014-03" db="EMBL/GenBank/DDBJ databases">
        <title>The Genome Annotation of Fusarium oxysporum PHW808.</title>
        <authorList>
            <consortium name="The Broad Institute Genomics Platform"/>
            <person name="Ma L.-J."/>
            <person name="Corby-Kistler H."/>
            <person name="Broz K."/>
            <person name="Gale L.R."/>
            <person name="Jonkers W."/>
            <person name="O'Donnell K."/>
            <person name="Ploetz R."/>
            <person name="Steinberg C."/>
            <person name="Schwartz D.C."/>
            <person name="VanEtten H."/>
            <person name="Zhou S."/>
            <person name="Young S.K."/>
            <person name="Zeng Q."/>
            <person name="Gargeya S."/>
            <person name="Fitzgerald M."/>
            <person name="Abouelleil A."/>
            <person name="Alvarado L."/>
            <person name="Chapman S.B."/>
            <person name="Gainer-Dewar J."/>
            <person name="Goldberg J."/>
            <person name="Griggs A."/>
            <person name="Gujja S."/>
            <person name="Hansen M."/>
            <person name="Howarth C."/>
            <person name="Imamovic A."/>
            <person name="Ireland A."/>
            <person name="Larimer J."/>
            <person name="McCowan C."/>
            <person name="Murphy C."/>
            <person name="Pearson M."/>
            <person name="Poon T.W."/>
            <person name="Priest M."/>
            <person name="Roberts A."/>
            <person name="Saif S."/>
            <person name="Shea T."/>
            <person name="Sykes S."/>
            <person name="Wortman J."/>
            <person name="Nusbaum C."/>
            <person name="Birren B."/>
        </authorList>
    </citation>
    <scope>NUCLEOTIDE SEQUENCE</scope>
    <source>
        <strain evidence="1">54008</strain>
    </source>
</reference>
<dbReference type="Proteomes" id="UP000030676">
    <property type="component" value="Unassembled WGS sequence"/>
</dbReference>
<organism evidence="1">
    <name type="scientific">Fusarium oxysporum f. sp. conglutinans race 2 54008</name>
    <dbReference type="NCBI Taxonomy" id="1089457"/>
    <lineage>
        <taxon>Eukaryota</taxon>
        <taxon>Fungi</taxon>
        <taxon>Dikarya</taxon>
        <taxon>Ascomycota</taxon>
        <taxon>Pezizomycotina</taxon>
        <taxon>Sordariomycetes</taxon>
        <taxon>Hypocreomycetidae</taxon>
        <taxon>Hypocreales</taxon>
        <taxon>Nectriaceae</taxon>
        <taxon>Fusarium</taxon>
        <taxon>Fusarium oxysporum species complex</taxon>
    </lineage>
</organism>